<protein>
    <recommendedName>
        <fullName evidence="1">DNA (cytosine-5-)-methyltransferase</fullName>
        <ecNumber evidence="1">2.1.1.37</ecNumber>
    </recommendedName>
</protein>
<evidence type="ECO:0000313" key="8">
    <source>
        <dbReference type="Proteomes" id="UP000677054"/>
    </source>
</evidence>
<dbReference type="Proteomes" id="UP000677054">
    <property type="component" value="Unassembled WGS sequence"/>
</dbReference>
<dbReference type="Pfam" id="PF00145">
    <property type="entry name" value="DNA_methylase"/>
    <property type="match status" value="1"/>
</dbReference>
<feature type="non-terminal residue" evidence="7">
    <location>
        <position position="1"/>
    </location>
</feature>
<keyword evidence="3 5" id="KW-0808">Transferase</keyword>
<accession>A0A7R9AJL7</accession>
<dbReference type="NCBIfam" id="TIGR00675">
    <property type="entry name" value="dcm"/>
    <property type="match status" value="1"/>
</dbReference>
<dbReference type="SUPFAM" id="SSF53335">
    <property type="entry name" value="S-adenosyl-L-methionine-dependent methyltransferases"/>
    <property type="match status" value="1"/>
</dbReference>
<gene>
    <name evidence="7" type="ORF">DSTB1V02_LOCUS14894</name>
</gene>
<dbReference type="EMBL" id="LR917877">
    <property type="protein sequence ID" value="CAD7255149.1"/>
    <property type="molecule type" value="Genomic_DNA"/>
</dbReference>
<dbReference type="PROSITE" id="PS51679">
    <property type="entry name" value="SAM_MT_C5"/>
    <property type="match status" value="1"/>
</dbReference>
<feature type="active site" evidence="5">
    <location>
        <position position="44"/>
    </location>
</feature>
<dbReference type="EMBL" id="CAJPEV010018359">
    <property type="protein sequence ID" value="CAG0907662.1"/>
    <property type="molecule type" value="Genomic_DNA"/>
</dbReference>
<dbReference type="InterPro" id="IPR001525">
    <property type="entry name" value="C5_MeTfrase"/>
</dbReference>
<feature type="non-terminal residue" evidence="7">
    <location>
        <position position="287"/>
    </location>
</feature>
<evidence type="ECO:0000256" key="5">
    <source>
        <dbReference type="PROSITE-ProRule" id="PRU01016"/>
    </source>
</evidence>
<name>A0A7R9AJL7_9CRUS</name>
<proteinExistence type="inferred from homology"/>
<evidence type="ECO:0000256" key="1">
    <source>
        <dbReference type="ARBA" id="ARBA00011975"/>
    </source>
</evidence>
<dbReference type="InterPro" id="IPR031303">
    <property type="entry name" value="C5_meth_CS"/>
</dbReference>
<evidence type="ECO:0000256" key="4">
    <source>
        <dbReference type="ARBA" id="ARBA00022691"/>
    </source>
</evidence>
<evidence type="ECO:0000313" key="7">
    <source>
        <dbReference type="EMBL" id="CAD7255149.1"/>
    </source>
</evidence>
<evidence type="ECO:0000256" key="2">
    <source>
        <dbReference type="ARBA" id="ARBA00022603"/>
    </source>
</evidence>
<dbReference type="Gene3D" id="3.90.120.10">
    <property type="entry name" value="DNA Methylase, subunit A, domain 2"/>
    <property type="match status" value="1"/>
</dbReference>
<organism evidence="7">
    <name type="scientific">Darwinula stevensoni</name>
    <dbReference type="NCBI Taxonomy" id="69355"/>
    <lineage>
        <taxon>Eukaryota</taxon>
        <taxon>Metazoa</taxon>
        <taxon>Ecdysozoa</taxon>
        <taxon>Arthropoda</taxon>
        <taxon>Crustacea</taxon>
        <taxon>Oligostraca</taxon>
        <taxon>Ostracoda</taxon>
        <taxon>Podocopa</taxon>
        <taxon>Podocopida</taxon>
        <taxon>Darwinulocopina</taxon>
        <taxon>Darwinuloidea</taxon>
        <taxon>Darwinulidae</taxon>
        <taxon>Darwinula</taxon>
    </lineage>
</organism>
<dbReference type="AlphaFoldDB" id="A0A7R9AJL7"/>
<dbReference type="GO" id="GO:0032259">
    <property type="term" value="P:methylation"/>
    <property type="evidence" value="ECO:0007669"/>
    <property type="project" value="UniProtKB-KW"/>
</dbReference>
<keyword evidence="4 5" id="KW-0949">S-adenosyl-L-methionine</keyword>
<dbReference type="OrthoDB" id="5376140at2759"/>
<dbReference type="PROSITE" id="PS00095">
    <property type="entry name" value="C5_MTASE_2"/>
    <property type="match status" value="1"/>
</dbReference>
<dbReference type="EC" id="2.1.1.37" evidence="1"/>
<evidence type="ECO:0000256" key="6">
    <source>
        <dbReference type="RuleBase" id="RU000416"/>
    </source>
</evidence>
<dbReference type="PANTHER" id="PTHR10629">
    <property type="entry name" value="CYTOSINE-SPECIFIC METHYLTRANSFERASE"/>
    <property type="match status" value="1"/>
</dbReference>
<keyword evidence="8" id="KW-1185">Reference proteome</keyword>
<dbReference type="PRINTS" id="PR00105">
    <property type="entry name" value="C5METTRFRASE"/>
</dbReference>
<dbReference type="GO" id="GO:0003886">
    <property type="term" value="F:DNA (cytosine-5-)-methyltransferase activity"/>
    <property type="evidence" value="ECO:0007669"/>
    <property type="project" value="UniProtKB-EC"/>
</dbReference>
<dbReference type="GO" id="GO:0003677">
    <property type="term" value="F:DNA binding"/>
    <property type="evidence" value="ECO:0007669"/>
    <property type="project" value="TreeGrafter"/>
</dbReference>
<reference evidence="7" key="1">
    <citation type="submission" date="2020-11" db="EMBL/GenBank/DDBJ databases">
        <authorList>
            <person name="Tran Van P."/>
        </authorList>
    </citation>
    <scope>NUCLEOTIDE SEQUENCE</scope>
</reference>
<dbReference type="InterPro" id="IPR029063">
    <property type="entry name" value="SAM-dependent_MTases_sf"/>
</dbReference>
<dbReference type="InterPro" id="IPR050390">
    <property type="entry name" value="C5-Methyltransferase"/>
</dbReference>
<keyword evidence="2 5" id="KW-0489">Methyltransferase</keyword>
<comment type="similarity">
    <text evidence="5 6">Belongs to the class I-like SAM-binding methyltransferase superfamily. C5-methyltransferase family.</text>
</comment>
<dbReference type="PANTHER" id="PTHR10629:SF52">
    <property type="entry name" value="DNA (CYTOSINE-5)-METHYLTRANSFERASE 1"/>
    <property type="match status" value="1"/>
</dbReference>
<dbReference type="Gene3D" id="3.40.50.150">
    <property type="entry name" value="Vaccinia Virus protein VP39"/>
    <property type="match status" value="1"/>
</dbReference>
<dbReference type="GO" id="GO:0044027">
    <property type="term" value="P:negative regulation of gene expression via chromosomal CpG island methylation"/>
    <property type="evidence" value="ECO:0007669"/>
    <property type="project" value="TreeGrafter"/>
</dbReference>
<sequence>DRLGTFASNHAAANAYGQDIRSIATDVLDDENPRPYVIVGGPPCQGFSSIRPFRNVDWADPRNNLAEEFCRIVNDLRPEWVVFENVVGLLTHEKGKSARAIQEAFEEIGYRTDARVLNSAYYGVPQRRERLIIVGSLRNKRFKWPTPTHQIDARSMVGDSNLIIKPEKRAGACLPRAVTLDEALHDLPELQSGEASNLYRDNVHPTDRLAGDEPSVTLTVNFVHPASNRCIHPHQDRALTPREGARIQGFFDTFNFVGSRAQVVKQIGNAVSPILGKKIAEAIIESD</sequence>
<evidence type="ECO:0000256" key="3">
    <source>
        <dbReference type="ARBA" id="ARBA00022679"/>
    </source>
</evidence>